<feature type="region of interest" description="Disordered" evidence="1">
    <location>
        <begin position="480"/>
        <end position="509"/>
    </location>
</feature>
<accession>A0A835SRN7</accession>
<feature type="compositionally biased region" description="Low complexity" evidence="1">
    <location>
        <begin position="290"/>
        <end position="308"/>
    </location>
</feature>
<dbReference type="EMBL" id="JAEHOD010000070">
    <property type="protein sequence ID" value="KAG2431964.1"/>
    <property type="molecule type" value="Genomic_DNA"/>
</dbReference>
<reference evidence="2" key="1">
    <citation type="journal article" date="2020" name="bioRxiv">
        <title>Comparative genomics of Chlamydomonas.</title>
        <authorList>
            <person name="Craig R.J."/>
            <person name="Hasan A.R."/>
            <person name="Ness R.W."/>
            <person name="Keightley P.D."/>
        </authorList>
    </citation>
    <scope>NUCLEOTIDE SEQUENCE</scope>
    <source>
        <strain evidence="2">CCAP 11/173</strain>
    </source>
</reference>
<dbReference type="Proteomes" id="UP000613740">
    <property type="component" value="Unassembled WGS sequence"/>
</dbReference>
<evidence type="ECO:0000313" key="3">
    <source>
        <dbReference type="Proteomes" id="UP000613740"/>
    </source>
</evidence>
<feature type="compositionally biased region" description="Low complexity" evidence="1">
    <location>
        <begin position="325"/>
        <end position="339"/>
    </location>
</feature>
<dbReference type="AlphaFoldDB" id="A0A835SRN7"/>
<comment type="caution">
    <text evidence="2">The sequence shown here is derived from an EMBL/GenBank/DDBJ whole genome shotgun (WGS) entry which is preliminary data.</text>
</comment>
<evidence type="ECO:0000256" key="1">
    <source>
        <dbReference type="SAM" id="MobiDB-lite"/>
    </source>
</evidence>
<sequence>MARDLDQPAVAAGSSHGTRAVSFADRRTCSRIQQQACGIEGVLVGMPSGSGDSSSDDDEAPSSMFLAAAERHDGRHAVGHSSGGVDRTSNGSSSGAVPALQLLAQQPAGPRPCAAPSSQRRQLQVQSRRGGVSHTLLPPPPPPFAWEYSRGVGACAETRGVGGGEAAGMFCSEGANAVWHAPAPQPPLPPPGHRRPGCRRATLDGEGVPCAAHEAQEHGSSGADVCADGAIVVGGEFVGGWDVPCHQQTPSQQLQQSNMISSSKLQAAAPASSSHSGRAGGTLRPVLRSGPSGTAAAGAAGPWPARPAQTLSRLHDGGSRRNSGSNVAIAVVPAAAAGSGSTGSGEARDAPAAMASSGGRSAAGPLGVAAAGTPAAVAPRELRRFASHSSTSQTATAAPAAAAAAAAAGASGAPVSWAHPAVARQLGRGGMAAPAPPATAATATASAATSGALAAARLAATAATVAAESVSAPLPLLQHTQQQHIARQHCPPTHATTPGGEHDSTPVPTPHHVQQYLQAVAAGARGGAQQLHACAEAAAAVAIAPGQQPSGAGWSATAAATAAGALPVSSRRFSRRSLDETVLARAASSHSSRSACSNGSGRGGGNARLQVQQPHWAAGAGAAGAAPSACALDAAAPAATAATGSPFLGQRRGSVGALKPSPMAPGTLAAVPSLTAIGVEDMDVGNAGGDGGGVGAWNGACIDAGAVTSVGTGGRMIAKLLKALSDFRAGE</sequence>
<feature type="region of interest" description="Disordered" evidence="1">
    <location>
        <begin position="585"/>
        <end position="608"/>
    </location>
</feature>
<proteinExistence type="predicted"/>
<feature type="compositionally biased region" description="Low complexity" evidence="1">
    <location>
        <begin position="585"/>
        <end position="599"/>
    </location>
</feature>
<evidence type="ECO:0000313" key="2">
    <source>
        <dbReference type="EMBL" id="KAG2431964.1"/>
    </source>
</evidence>
<feature type="region of interest" description="Disordered" evidence="1">
    <location>
        <begin position="1"/>
        <end position="26"/>
    </location>
</feature>
<keyword evidence="3" id="KW-1185">Reference proteome</keyword>
<name>A0A835SRN7_9CHLO</name>
<organism evidence="2 3">
    <name type="scientific">Chlamydomonas schloesseri</name>
    <dbReference type="NCBI Taxonomy" id="2026947"/>
    <lineage>
        <taxon>Eukaryota</taxon>
        <taxon>Viridiplantae</taxon>
        <taxon>Chlorophyta</taxon>
        <taxon>core chlorophytes</taxon>
        <taxon>Chlorophyceae</taxon>
        <taxon>CS clade</taxon>
        <taxon>Chlamydomonadales</taxon>
        <taxon>Chlamydomonadaceae</taxon>
        <taxon>Chlamydomonas</taxon>
    </lineage>
</organism>
<feature type="compositionally biased region" description="Low complexity" evidence="1">
    <location>
        <begin position="350"/>
        <end position="366"/>
    </location>
</feature>
<feature type="region of interest" description="Disordered" evidence="1">
    <location>
        <begin position="248"/>
        <end position="366"/>
    </location>
</feature>
<feature type="region of interest" description="Disordered" evidence="1">
    <location>
        <begin position="42"/>
        <end position="95"/>
    </location>
</feature>
<protein>
    <submittedName>
        <fullName evidence="2">Uncharacterized protein</fullName>
    </submittedName>
</protein>
<gene>
    <name evidence="2" type="ORF">HYH02_013180</name>
</gene>
<feature type="compositionally biased region" description="Polar residues" evidence="1">
    <location>
        <begin position="257"/>
        <end position="276"/>
    </location>
</feature>